<feature type="compositionally biased region" description="Basic and acidic residues" evidence="1">
    <location>
        <begin position="1"/>
        <end position="16"/>
    </location>
</feature>
<accession>A0ABQ7VUP1</accession>
<feature type="region of interest" description="Disordered" evidence="1">
    <location>
        <begin position="1"/>
        <end position="21"/>
    </location>
</feature>
<sequence length="74" mass="8430">MFQQKDDHKGKQKADSRQQNSASIILHQHTMSYTATEHREVVGIQYLSMCQVVDVSSIPPHSLLLQSTLCFSRN</sequence>
<organism evidence="2 3">
    <name type="scientific">Solanum tuberosum</name>
    <name type="common">Potato</name>
    <dbReference type="NCBI Taxonomy" id="4113"/>
    <lineage>
        <taxon>Eukaryota</taxon>
        <taxon>Viridiplantae</taxon>
        <taxon>Streptophyta</taxon>
        <taxon>Embryophyta</taxon>
        <taxon>Tracheophyta</taxon>
        <taxon>Spermatophyta</taxon>
        <taxon>Magnoliopsida</taxon>
        <taxon>eudicotyledons</taxon>
        <taxon>Gunneridae</taxon>
        <taxon>Pentapetalae</taxon>
        <taxon>asterids</taxon>
        <taxon>lamiids</taxon>
        <taxon>Solanales</taxon>
        <taxon>Solanaceae</taxon>
        <taxon>Solanoideae</taxon>
        <taxon>Solaneae</taxon>
        <taxon>Solanum</taxon>
    </lineage>
</organism>
<name>A0ABQ7VUP1_SOLTU</name>
<gene>
    <name evidence="2" type="ORF">KY290_015430</name>
</gene>
<evidence type="ECO:0000256" key="1">
    <source>
        <dbReference type="SAM" id="MobiDB-lite"/>
    </source>
</evidence>
<dbReference type="EMBL" id="JAIVGD010000011">
    <property type="protein sequence ID" value="KAH0771449.1"/>
    <property type="molecule type" value="Genomic_DNA"/>
</dbReference>
<evidence type="ECO:0000313" key="2">
    <source>
        <dbReference type="EMBL" id="KAH0771449.1"/>
    </source>
</evidence>
<proteinExistence type="predicted"/>
<reference evidence="2 3" key="1">
    <citation type="journal article" date="2021" name="bioRxiv">
        <title>Chromosome-scale and haplotype-resolved genome assembly of a tetraploid potato cultivar.</title>
        <authorList>
            <person name="Sun H."/>
            <person name="Jiao W.-B."/>
            <person name="Krause K."/>
            <person name="Campoy J.A."/>
            <person name="Goel M."/>
            <person name="Folz-Donahue K."/>
            <person name="Kukat C."/>
            <person name="Huettel B."/>
            <person name="Schneeberger K."/>
        </authorList>
    </citation>
    <scope>NUCLEOTIDE SEQUENCE [LARGE SCALE GENOMIC DNA]</scope>
    <source>
        <strain evidence="2">SolTubOtavaFocal</strain>
        <tissue evidence="2">Leaves</tissue>
    </source>
</reference>
<protein>
    <submittedName>
        <fullName evidence="2">Uncharacterized protein</fullName>
    </submittedName>
</protein>
<evidence type="ECO:0000313" key="3">
    <source>
        <dbReference type="Proteomes" id="UP000826656"/>
    </source>
</evidence>
<comment type="caution">
    <text evidence="2">The sequence shown here is derived from an EMBL/GenBank/DDBJ whole genome shotgun (WGS) entry which is preliminary data.</text>
</comment>
<keyword evidence="3" id="KW-1185">Reference proteome</keyword>
<dbReference type="Proteomes" id="UP000826656">
    <property type="component" value="Unassembled WGS sequence"/>
</dbReference>